<evidence type="ECO:0000259" key="1">
    <source>
        <dbReference type="Pfam" id="PF03527"/>
    </source>
</evidence>
<dbReference type="InterPro" id="IPR050708">
    <property type="entry name" value="T6SS_VgrG/RHS"/>
</dbReference>
<evidence type="ECO:0000313" key="2">
    <source>
        <dbReference type="EMBL" id="ERT64292.1"/>
    </source>
</evidence>
<name>U7UXX1_9MICC</name>
<organism evidence="2 3">
    <name type="scientific">Rothia aeria F0184</name>
    <dbReference type="NCBI Taxonomy" id="888019"/>
    <lineage>
        <taxon>Bacteria</taxon>
        <taxon>Bacillati</taxon>
        <taxon>Actinomycetota</taxon>
        <taxon>Actinomycetes</taxon>
        <taxon>Micrococcales</taxon>
        <taxon>Micrococcaceae</taxon>
        <taxon>Rothia</taxon>
    </lineage>
</organism>
<dbReference type="InterPro" id="IPR001826">
    <property type="entry name" value="RHS"/>
</dbReference>
<evidence type="ECO:0000313" key="3">
    <source>
        <dbReference type="Proteomes" id="UP000017174"/>
    </source>
</evidence>
<dbReference type="Gene3D" id="2.180.10.10">
    <property type="entry name" value="RHS repeat-associated core"/>
    <property type="match status" value="1"/>
</dbReference>
<proteinExistence type="predicted"/>
<accession>U7UXX1</accession>
<dbReference type="RefSeq" id="WP_023134408.1">
    <property type="nucleotide sequence ID" value="NZ_KI518037.1"/>
</dbReference>
<dbReference type="InterPro" id="IPR022385">
    <property type="entry name" value="Rhs_assc_core"/>
</dbReference>
<comment type="caution">
    <text evidence="2">The sequence shown here is derived from an EMBL/GenBank/DDBJ whole genome shotgun (WGS) entry which is preliminary data.</text>
</comment>
<reference evidence="2 3" key="1">
    <citation type="submission" date="2013-08" db="EMBL/GenBank/DDBJ databases">
        <authorList>
            <person name="Weinstock G."/>
            <person name="Sodergren E."/>
            <person name="Wylie T."/>
            <person name="Fulton L."/>
            <person name="Fulton R."/>
            <person name="Fronick C."/>
            <person name="O'Laughlin M."/>
            <person name="Godfrey J."/>
            <person name="Miner T."/>
            <person name="Herter B."/>
            <person name="Appelbaum E."/>
            <person name="Cordes M."/>
            <person name="Lek S."/>
            <person name="Wollam A."/>
            <person name="Pepin K.H."/>
            <person name="Palsikar V.B."/>
            <person name="Mitreva M."/>
            <person name="Wilson R.K."/>
        </authorList>
    </citation>
    <scope>NUCLEOTIDE SEQUENCE [LARGE SCALE GENOMIC DNA]</scope>
    <source>
        <strain evidence="2 3">F0184</strain>
    </source>
</reference>
<dbReference type="AlphaFoldDB" id="U7UXX1"/>
<dbReference type="NCBIfam" id="TIGR03696">
    <property type="entry name" value="Rhs_assc_core"/>
    <property type="match status" value="1"/>
</dbReference>
<dbReference type="PATRIC" id="fig|888019.4.peg.1920"/>
<feature type="domain" description="RHS protein conserved region" evidence="1">
    <location>
        <begin position="38"/>
        <end position="70"/>
    </location>
</feature>
<sequence>MQEYTYKGSYTYIYTDQDSYEPLAQVFCNNQDEGQYLAYFHTDHIGILREMTDIHGNLLWYGEYTAWGRLKKDERVYRNAHQPFRLQNQYFDEETGLHYNLMRYYEAETGQFINQDLIGLLGGENLYQFALNSLTWFDTLELKVKILTYNHILKPDKVTDVKELKRQIRGQIRAFNKILKIEGLEGLQERIRNFRDNPTIEARGRRYTSDKGSAGEGIVWLHKPDMCAGGAPESADRKGKSRENSIIEPNSSRISDEILKLKPSDEITKFRSKLILKNNFEVKICIMKNLNHSIKNLIMIVIRKISYRIMLMRICLRN</sequence>
<gene>
    <name evidence="2" type="ORF">HMPREF0742_02331</name>
</gene>
<dbReference type="HOGENOM" id="CLU_874009_0_0_11"/>
<dbReference type="Proteomes" id="UP000017174">
    <property type="component" value="Unassembled WGS sequence"/>
</dbReference>
<dbReference type="EMBL" id="AXZG01000062">
    <property type="protein sequence ID" value="ERT64292.1"/>
    <property type="molecule type" value="Genomic_DNA"/>
</dbReference>
<dbReference type="PANTHER" id="PTHR32305:SF15">
    <property type="entry name" value="PROTEIN RHSA-RELATED"/>
    <property type="match status" value="1"/>
</dbReference>
<dbReference type="Pfam" id="PF03527">
    <property type="entry name" value="RHS"/>
    <property type="match status" value="1"/>
</dbReference>
<dbReference type="PANTHER" id="PTHR32305">
    <property type="match status" value="1"/>
</dbReference>
<protein>
    <submittedName>
        <fullName evidence="2">RHS repeat-associated core domain protein</fullName>
    </submittedName>
</protein>
<dbReference type="PRINTS" id="PR00394">
    <property type="entry name" value="RHSPROTEIN"/>
</dbReference>